<comment type="similarity">
    <text evidence="2">Belongs to the methyl-accepting chemotaxis (MCP) protein family.</text>
</comment>
<evidence type="ECO:0000256" key="3">
    <source>
        <dbReference type="PROSITE-ProRule" id="PRU00284"/>
    </source>
</evidence>
<evidence type="ECO:0000259" key="6">
    <source>
        <dbReference type="PROSITE" id="PS50885"/>
    </source>
</evidence>
<dbReference type="Proteomes" id="UP000294547">
    <property type="component" value="Unassembled WGS sequence"/>
</dbReference>
<dbReference type="PROSITE" id="PS50111">
    <property type="entry name" value="CHEMOTAXIS_TRANSDUC_2"/>
    <property type="match status" value="1"/>
</dbReference>
<comment type="caution">
    <text evidence="7">The sequence shown here is derived from an EMBL/GenBank/DDBJ whole genome shotgun (WGS) entry which is preliminary data.</text>
</comment>
<dbReference type="GO" id="GO:0016020">
    <property type="term" value="C:membrane"/>
    <property type="evidence" value="ECO:0007669"/>
    <property type="project" value="InterPro"/>
</dbReference>
<dbReference type="PROSITE" id="PS50885">
    <property type="entry name" value="HAMP"/>
    <property type="match status" value="1"/>
</dbReference>
<dbReference type="InterPro" id="IPR004090">
    <property type="entry name" value="Chemotax_Me-accpt_rcpt"/>
</dbReference>
<keyword evidence="8" id="KW-1185">Reference proteome</keyword>
<dbReference type="PRINTS" id="PR00260">
    <property type="entry name" value="CHEMTRNSDUCR"/>
</dbReference>
<dbReference type="PANTHER" id="PTHR32089:SF112">
    <property type="entry name" value="LYSOZYME-LIKE PROTEIN-RELATED"/>
    <property type="match status" value="1"/>
</dbReference>
<evidence type="ECO:0000313" key="8">
    <source>
        <dbReference type="Proteomes" id="UP000294547"/>
    </source>
</evidence>
<gene>
    <name evidence="7" type="ORF">EDD54_2729</name>
</gene>
<dbReference type="Pfam" id="PF00015">
    <property type="entry name" value="MCPsignal"/>
    <property type="match status" value="1"/>
</dbReference>
<evidence type="ECO:0000256" key="2">
    <source>
        <dbReference type="ARBA" id="ARBA00029447"/>
    </source>
</evidence>
<dbReference type="OrthoDB" id="8456673at2"/>
<sequence>MRLSVRRLLRPRLPSLTIGAKIFVLSAGWLFALAVVSGAAWYGVDAISRAQAVADRANTLGALVERTRRVAATLSAAERNYLRLPSPQAADGIRALVAETTDVVGALNEAARDLGLDSGAPVQLRAAIQTLRADVGRLETVQKRIGYGADQGVVGALTAAADALRSDLNRISKSGQNPETVRVVQAFAQMGQAKAEYMLAADDVSKGAFDAAVGRYQRQVGTAKIDDAAKAKLGELVATYADAFNGYVDARAARERAADKVSLGLDNLGPMAASIEQAAAQRHDDAARDLETAKTTVVAAVAATLAVMLAIGVVCSLVIGRGVTRPLGRLRAGMTALSRGEDVEIEGTLRGDEIGAMARAVQVFRENALERGRLEAEAEVARGARAERQERVEAAVRAFRTEVETLMRSVADTAATMRSTAGTLTASAETSAAQADEASRASTAASSKVAVVAAAAEELSASIHEIAARVAGTTAVVATADADTRRTNQRVASLAEAASRVGEIVTLIETIASQTNLLALNATIEAARAGEAGRGFAVVAHEVKNLAGQTARATEQIAAQVAAIQASTREAVGAIGGIAEVMADVNRTTVAIAAAVEEQGAATAEISRTVVDASADTRVVSDGVAVVTAAIDGTRAAAAHVEGAAAVVVDRAAALERAIDGFLEAVAA</sequence>
<proteinExistence type="inferred from homology"/>
<evidence type="ECO:0000259" key="5">
    <source>
        <dbReference type="PROSITE" id="PS50111"/>
    </source>
</evidence>
<accession>A0A4R6RDI3</accession>
<dbReference type="SMART" id="SM00283">
    <property type="entry name" value="MA"/>
    <property type="match status" value="1"/>
</dbReference>
<dbReference type="Gene3D" id="6.10.340.10">
    <property type="match status" value="1"/>
</dbReference>
<protein>
    <submittedName>
        <fullName evidence="7">Methyl-accepting chemotaxis protein</fullName>
    </submittedName>
</protein>
<evidence type="ECO:0000256" key="1">
    <source>
        <dbReference type="ARBA" id="ARBA00023224"/>
    </source>
</evidence>
<evidence type="ECO:0000313" key="7">
    <source>
        <dbReference type="EMBL" id="TDP84125.1"/>
    </source>
</evidence>
<dbReference type="AlphaFoldDB" id="A0A4R6RDI3"/>
<keyword evidence="4" id="KW-1133">Transmembrane helix</keyword>
<dbReference type="InterPro" id="IPR004089">
    <property type="entry name" value="MCPsignal_dom"/>
</dbReference>
<dbReference type="Pfam" id="PF00672">
    <property type="entry name" value="HAMP"/>
    <property type="match status" value="1"/>
</dbReference>
<dbReference type="RefSeq" id="WP_126540025.1">
    <property type="nucleotide sequence ID" value="NZ_BSPM01000002.1"/>
</dbReference>
<dbReference type="GO" id="GO:0004888">
    <property type="term" value="F:transmembrane signaling receptor activity"/>
    <property type="evidence" value="ECO:0007669"/>
    <property type="project" value="InterPro"/>
</dbReference>
<evidence type="ECO:0000256" key="4">
    <source>
        <dbReference type="SAM" id="Phobius"/>
    </source>
</evidence>
<dbReference type="InterPro" id="IPR003660">
    <property type="entry name" value="HAMP_dom"/>
</dbReference>
<name>A0A4R6RDI3_9HYPH</name>
<dbReference type="EMBL" id="SNXY01000008">
    <property type="protein sequence ID" value="TDP84125.1"/>
    <property type="molecule type" value="Genomic_DNA"/>
</dbReference>
<dbReference type="GO" id="GO:0006935">
    <property type="term" value="P:chemotaxis"/>
    <property type="evidence" value="ECO:0007669"/>
    <property type="project" value="InterPro"/>
</dbReference>
<dbReference type="PANTHER" id="PTHR32089">
    <property type="entry name" value="METHYL-ACCEPTING CHEMOTAXIS PROTEIN MCPB"/>
    <property type="match status" value="1"/>
</dbReference>
<keyword evidence="1 3" id="KW-0807">Transducer</keyword>
<dbReference type="SUPFAM" id="SSF58104">
    <property type="entry name" value="Methyl-accepting chemotaxis protein (MCP) signaling domain"/>
    <property type="match status" value="1"/>
</dbReference>
<organism evidence="7 8">
    <name type="scientific">Oharaeibacter diazotrophicus</name>
    <dbReference type="NCBI Taxonomy" id="1920512"/>
    <lineage>
        <taxon>Bacteria</taxon>
        <taxon>Pseudomonadati</taxon>
        <taxon>Pseudomonadota</taxon>
        <taxon>Alphaproteobacteria</taxon>
        <taxon>Hyphomicrobiales</taxon>
        <taxon>Pleomorphomonadaceae</taxon>
        <taxon>Oharaeibacter</taxon>
    </lineage>
</organism>
<dbReference type="CDD" id="cd06225">
    <property type="entry name" value="HAMP"/>
    <property type="match status" value="1"/>
</dbReference>
<dbReference type="GO" id="GO:0007165">
    <property type="term" value="P:signal transduction"/>
    <property type="evidence" value="ECO:0007669"/>
    <property type="project" value="UniProtKB-KW"/>
</dbReference>
<keyword evidence="4" id="KW-0472">Membrane</keyword>
<feature type="domain" description="HAMP" evidence="6">
    <location>
        <begin position="321"/>
        <end position="373"/>
    </location>
</feature>
<reference evidence="7 8" key="1">
    <citation type="submission" date="2019-03" db="EMBL/GenBank/DDBJ databases">
        <title>Genomic Encyclopedia of Type Strains, Phase IV (KMG-IV): sequencing the most valuable type-strain genomes for metagenomic binning, comparative biology and taxonomic classification.</title>
        <authorList>
            <person name="Goeker M."/>
        </authorList>
    </citation>
    <scope>NUCLEOTIDE SEQUENCE [LARGE SCALE GENOMIC DNA]</scope>
    <source>
        <strain evidence="7 8">DSM 102969</strain>
    </source>
</reference>
<feature type="domain" description="Methyl-accepting transducer" evidence="5">
    <location>
        <begin position="388"/>
        <end position="635"/>
    </location>
</feature>
<keyword evidence="4" id="KW-0812">Transmembrane</keyword>
<feature type="transmembrane region" description="Helical" evidence="4">
    <location>
        <begin position="297"/>
        <end position="319"/>
    </location>
</feature>
<dbReference type="Gene3D" id="1.10.287.950">
    <property type="entry name" value="Methyl-accepting chemotaxis protein"/>
    <property type="match status" value="1"/>
</dbReference>